<proteinExistence type="predicted"/>
<protein>
    <submittedName>
        <fullName evidence="2">Uncharacterized protein</fullName>
    </submittedName>
</protein>
<evidence type="ECO:0000313" key="2">
    <source>
        <dbReference type="EMBL" id="MBC2690029.1"/>
    </source>
</evidence>
<evidence type="ECO:0000313" key="3">
    <source>
        <dbReference type="Proteomes" id="UP000526003"/>
    </source>
</evidence>
<organism evidence="2 3">
    <name type="scientific">Pseudomonas kielensis</name>
    <dbReference type="NCBI Taxonomy" id="2762577"/>
    <lineage>
        <taxon>Bacteria</taxon>
        <taxon>Pseudomonadati</taxon>
        <taxon>Pseudomonadota</taxon>
        <taxon>Gammaproteobacteria</taxon>
        <taxon>Pseudomonadales</taxon>
        <taxon>Pseudomonadaceae</taxon>
        <taxon>Pseudomonas</taxon>
    </lineage>
</organism>
<dbReference type="AlphaFoldDB" id="A0A7X1GCQ7"/>
<accession>A0A7X1GCQ7</accession>
<feature type="region of interest" description="Disordered" evidence="1">
    <location>
        <begin position="1"/>
        <end position="56"/>
    </location>
</feature>
<dbReference type="EMBL" id="JACMYG010000007">
    <property type="protein sequence ID" value="MBC2690029.1"/>
    <property type="molecule type" value="Genomic_DNA"/>
</dbReference>
<name>A0A7X1GCQ7_9PSED</name>
<dbReference type="RefSeq" id="WP_166588582.1">
    <property type="nucleotide sequence ID" value="NZ_CP090311.1"/>
</dbReference>
<gene>
    <name evidence="2" type="ORF">H7995_09480</name>
</gene>
<feature type="compositionally biased region" description="Polar residues" evidence="1">
    <location>
        <begin position="1"/>
        <end position="11"/>
    </location>
</feature>
<dbReference type="Proteomes" id="UP000526003">
    <property type="component" value="Unassembled WGS sequence"/>
</dbReference>
<evidence type="ECO:0000256" key="1">
    <source>
        <dbReference type="SAM" id="MobiDB-lite"/>
    </source>
</evidence>
<sequence>MRVDGFSSQSYPIPRKPRKGSATVDESVLDHDDEPQVPSEEQLAARAAQRQSNLPARPQDLLYHRAMSRHVSLALASYLSTAAFVDWDMEVLGLDLHI</sequence>
<comment type="caution">
    <text evidence="2">The sequence shown here is derived from an EMBL/GenBank/DDBJ whole genome shotgun (WGS) entry which is preliminary data.</text>
</comment>
<reference evidence="2 3" key="1">
    <citation type="submission" date="2020-08" db="EMBL/GenBank/DDBJ databases">
        <title>Pseudomonas sp. nov.</title>
        <authorList>
            <person name="Gieschler S."/>
            <person name="Fiedler G."/>
            <person name="Brinks E."/>
            <person name="Boehnlein C."/>
            <person name="Franz C.M.A.P."/>
            <person name="Kabisch J."/>
        </authorList>
    </citation>
    <scope>NUCLEOTIDE SEQUENCE [LARGE SCALE GENOMIC DNA]</scope>
    <source>
        <strain evidence="2 3">MBT-1</strain>
    </source>
</reference>
<keyword evidence="3" id="KW-1185">Reference proteome</keyword>